<keyword evidence="1" id="KW-0472">Membrane</keyword>
<keyword evidence="3" id="KW-1185">Reference proteome</keyword>
<dbReference type="EMBL" id="FSRN01000001">
    <property type="protein sequence ID" value="SIN88848.1"/>
    <property type="molecule type" value="Genomic_DNA"/>
</dbReference>
<evidence type="ECO:0000256" key="1">
    <source>
        <dbReference type="SAM" id="Phobius"/>
    </source>
</evidence>
<evidence type="ECO:0000313" key="2">
    <source>
        <dbReference type="EMBL" id="SIN88848.1"/>
    </source>
</evidence>
<gene>
    <name evidence="2" type="ORF">SAMN05878443_0323</name>
</gene>
<accession>A0A1N6F0M0</accession>
<dbReference type="AlphaFoldDB" id="A0A1N6F0M0"/>
<dbReference type="RefSeq" id="WP_034546851.1">
    <property type="nucleotide sequence ID" value="NZ_FSRN01000001.1"/>
</dbReference>
<reference evidence="3" key="1">
    <citation type="submission" date="2016-11" db="EMBL/GenBank/DDBJ databases">
        <authorList>
            <person name="Varghese N."/>
            <person name="Submissions S."/>
        </authorList>
    </citation>
    <scope>NUCLEOTIDE SEQUENCE [LARGE SCALE GENOMIC DNA]</scope>
    <source>
        <strain evidence="3">313</strain>
    </source>
</reference>
<protein>
    <submittedName>
        <fullName evidence="2">Uncharacterized protein</fullName>
    </submittedName>
</protein>
<dbReference type="Proteomes" id="UP000184758">
    <property type="component" value="Unassembled WGS sequence"/>
</dbReference>
<sequence>MINSTAKRKIRTATLVVFILCSLAFLFSTGGDSSVFSVFIISIYAGLVVAAVFYVLLSIFKYVVTLISGWLNNDKKRT</sequence>
<proteinExistence type="predicted"/>
<keyword evidence="1" id="KW-1133">Transmembrane helix</keyword>
<organism evidence="2 3">
    <name type="scientific">Carnobacterium alterfunditum</name>
    <dbReference type="NCBI Taxonomy" id="28230"/>
    <lineage>
        <taxon>Bacteria</taxon>
        <taxon>Bacillati</taxon>
        <taxon>Bacillota</taxon>
        <taxon>Bacilli</taxon>
        <taxon>Lactobacillales</taxon>
        <taxon>Carnobacteriaceae</taxon>
        <taxon>Carnobacterium</taxon>
    </lineage>
</organism>
<feature type="transmembrane region" description="Helical" evidence="1">
    <location>
        <begin position="35"/>
        <end position="57"/>
    </location>
</feature>
<feature type="transmembrane region" description="Helical" evidence="1">
    <location>
        <begin position="12"/>
        <end position="29"/>
    </location>
</feature>
<dbReference type="STRING" id="28230.SAMN05878443_0323"/>
<keyword evidence="1" id="KW-0812">Transmembrane</keyword>
<name>A0A1N6F0M0_9LACT</name>
<evidence type="ECO:0000313" key="3">
    <source>
        <dbReference type="Proteomes" id="UP000184758"/>
    </source>
</evidence>